<evidence type="ECO:0000313" key="2">
    <source>
        <dbReference type="EMBL" id="MBC3910959.1"/>
    </source>
</evidence>
<dbReference type="InterPro" id="IPR003593">
    <property type="entry name" value="AAA+_ATPase"/>
</dbReference>
<sequence>MTNTNQISSSPLASGPAGSHFEGQVGAFYLLCMIGDAPPRGLPGTKIERIAMQQANFGFELDDVIVHAYDLSGNKVVIEIQVKRSITFTRTDPIFRKVVGQIVRTSRTEGFFASRHELAIATSKGSRKIDGSIQDVLMLARGRDDAQSFMHQINLKGAANEDMRNFVEIFRAHLKEEGEVGDEVVWQLLRRLQILTFDFTASGSASVELAQERVARILHPQDISHVGALWSNLVEQAIFVAKSGGEHTRETLLAVLSANGFRFRGENRHISARLALSDASRLALDDIIIQVGHVVLRRQERISAIHDALDQGRYVEIRGDGGVGKSGVLRQFAEQLASEADVIVLSPGRCVLRGWQAMRAQLNFDGTARDLLIELANDGGSILFIDNLDFFSDEERVTVVDLVRTAADVPGVSIVATARFEFGIDEPSWLPSDILNRLGRAKPIEINDLSEAEIEQLKIQDPKLNSLLSPDHPARQVTRNLFRLARLVAQNNSDNLPSTEIDMAVNWWVTADGTKDNGFRDRARLLKDIAGQSLIRSEFLDVRTQPSQAINTLITSGTLRDLSFDRVAFQHDVFRDWAIANLINGNVELIDSLPLERPIQVRLARGVELAARMAIERANDATAWYRLIGLLSPARAHLSWRRTALFALVRSEAALVILRRVTPELSKNRSALLRELIRSVLAVEFVPASIELSAEGISTDNLPQHFNVPRGPGSQNLIVWLLSYGCEPPAEAIPEIVELYNAYSFGTLGLTPLTPLTAQCLYRWLRLMEPHDVVVQKSKGPVFLQGLNDAEVLSLKYALRSGFVMCSRCVPQLAEEYLTAVAGTKHNEELVRHILKICDPLAAAAPAELAKLTMQALLETRADRKYGNAYGRERPYTFLDNDFLPPSPLHAPFLSLLTQSPVDGLALVHGLVNTAIESLHIPPSGTIPAVILEFPSTQRRFPWPQSYQWSRSCNYYCVTSALMALEAWAHLRIDAGEVFDVVLEDVLGPSDSPACYLLVAIDIIISHWPKSLDVVMPFMACPELLCLDHTRHSSDLLEVHDFVSLRGSRLERHSSVSWAKLKQKTSRKASLESLIGGYVLNASPSQCDALTRMIGNAVIRLGQYGPQADLGNPKFMAQHALNLADIRNWHEIQIAHENGVVKGHQYISPLVEELHFQSLRNESNEADVDFSMQISLCLAVENGTTLSSSQRLAAFHWAKGIEGKESGGDNTMQSLNAEARTIAAMMIMQDDNEIVFAEFGEWAHHFCKDTLKNQDQDFSRQLRGGLRFNPTAIAYLGLIYFFCKSNKIEDLRTVLEVAASGNHAAAHALAYAANDLEQIDYKIPCALLRCAFKACVIPSKTHELSELDELTIETLRRNNVNAIVDAEISWLEGVEAEPQWPVFPLKKLHKRKLYTDLVVENFYDEDGDLNFATNITLHVDCSAAALWLKQFSDSSDLKTRLWLPDIVQKYMSWTFHVNGAGLDLNDELDEVSHNWNNVFFPLISRCIEKLPFEEISTAVLIPITSLPDKHFFDLVPVFLRSIDELYFSNEKNTFIVAVDIRATLATRLIASSGWQYLSGSKKSSVEMHIGPAIASLYFNDYHFSTSGGAYLLPKAIPRLEPFFPCLKILVQAGPSLFSAIQLLNLLEVAPQTEHLELLVVAGKTWLENYANFRPFWFDQAIGQRWCVIVKKIIDEINFEALANNKLGAELDYIVSKLIELGVVEAIPLEEKQNKR</sequence>
<feature type="domain" description="AAA+ ATPase" evidence="1">
    <location>
        <begin position="311"/>
        <end position="451"/>
    </location>
</feature>
<organism evidence="2 3">
    <name type="scientific">Undibacterium umbellatum</name>
    <dbReference type="NCBI Taxonomy" id="2762300"/>
    <lineage>
        <taxon>Bacteria</taxon>
        <taxon>Pseudomonadati</taxon>
        <taxon>Pseudomonadota</taxon>
        <taxon>Betaproteobacteria</taxon>
        <taxon>Burkholderiales</taxon>
        <taxon>Oxalobacteraceae</taxon>
        <taxon>Undibacterium</taxon>
    </lineage>
</organism>
<comment type="caution">
    <text evidence="2">The sequence shown here is derived from an EMBL/GenBank/DDBJ whole genome shotgun (WGS) entry which is preliminary data.</text>
</comment>
<reference evidence="2 3" key="1">
    <citation type="submission" date="2020-08" db="EMBL/GenBank/DDBJ databases">
        <title>Novel species isolated from subtropical streams in China.</title>
        <authorList>
            <person name="Lu H."/>
        </authorList>
    </citation>
    <scope>NUCLEOTIDE SEQUENCE [LARGE SCALE GENOMIC DNA]</scope>
    <source>
        <strain evidence="2 3">NL8W</strain>
    </source>
</reference>
<dbReference type="SMART" id="SM00382">
    <property type="entry name" value="AAA"/>
    <property type="match status" value="1"/>
</dbReference>
<proteinExistence type="predicted"/>
<dbReference type="InterPro" id="IPR027417">
    <property type="entry name" value="P-loop_NTPase"/>
</dbReference>
<dbReference type="GO" id="GO:0005524">
    <property type="term" value="F:ATP binding"/>
    <property type="evidence" value="ECO:0007669"/>
    <property type="project" value="UniProtKB-KW"/>
</dbReference>
<accession>A0ABR6ZH12</accession>
<dbReference type="Proteomes" id="UP000646911">
    <property type="component" value="Unassembled WGS sequence"/>
</dbReference>
<gene>
    <name evidence="2" type="ORF">H8L47_25635</name>
</gene>
<keyword evidence="2" id="KW-0067">ATP-binding</keyword>
<keyword evidence="2" id="KW-0547">Nucleotide-binding</keyword>
<evidence type="ECO:0000313" key="3">
    <source>
        <dbReference type="Proteomes" id="UP000646911"/>
    </source>
</evidence>
<name>A0ABR6ZH12_9BURK</name>
<dbReference type="Gene3D" id="3.40.50.300">
    <property type="entry name" value="P-loop containing nucleotide triphosphate hydrolases"/>
    <property type="match status" value="1"/>
</dbReference>
<dbReference type="RefSeq" id="WP_186956567.1">
    <property type="nucleotide sequence ID" value="NZ_JACOFX010000022.1"/>
</dbReference>
<dbReference type="EMBL" id="JACOFX010000022">
    <property type="protein sequence ID" value="MBC3910959.1"/>
    <property type="molecule type" value="Genomic_DNA"/>
</dbReference>
<keyword evidence="3" id="KW-1185">Reference proteome</keyword>
<protein>
    <submittedName>
        <fullName evidence="2">ATP-binding protein</fullName>
    </submittedName>
</protein>
<evidence type="ECO:0000259" key="1">
    <source>
        <dbReference type="SMART" id="SM00382"/>
    </source>
</evidence>
<dbReference type="SUPFAM" id="SSF52540">
    <property type="entry name" value="P-loop containing nucleoside triphosphate hydrolases"/>
    <property type="match status" value="1"/>
</dbReference>